<dbReference type="AlphaFoldDB" id="A0A6L5Y221"/>
<dbReference type="PANTHER" id="PTHR30185">
    <property type="entry name" value="CRYPTIC BETA-GLUCOSIDE BGL OPERON ANTITERMINATOR"/>
    <property type="match status" value="1"/>
</dbReference>
<proteinExistence type="inferred from homology"/>
<evidence type="ECO:0000256" key="1">
    <source>
        <dbReference type="ARBA" id="ARBA00022737"/>
    </source>
</evidence>
<dbReference type="InterPro" id="IPR001550">
    <property type="entry name" value="Transcrpt_antitermin_CS"/>
</dbReference>
<dbReference type="Proteomes" id="UP000482209">
    <property type="component" value="Unassembled WGS sequence"/>
</dbReference>
<keyword evidence="4" id="KW-0010">Activator</keyword>
<dbReference type="Gene3D" id="2.30.24.10">
    <property type="entry name" value="CAT RNA-binding domain"/>
    <property type="match status" value="1"/>
</dbReference>
<dbReference type="Pfam" id="PF03123">
    <property type="entry name" value="CAT_RBD"/>
    <property type="match status" value="1"/>
</dbReference>
<dbReference type="Gene3D" id="1.10.1790.10">
    <property type="entry name" value="PRD domain"/>
    <property type="match status" value="2"/>
</dbReference>
<dbReference type="NCBIfam" id="NF046042">
    <property type="entry name" value="LicT"/>
    <property type="match status" value="1"/>
</dbReference>
<feature type="domain" description="PRD" evidence="7">
    <location>
        <begin position="170"/>
        <end position="280"/>
    </location>
</feature>
<evidence type="ECO:0000256" key="6">
    <source>
        <dbReference type="ARBA" id="ARBA00038510"/>
    </source>
</evidence>
<dbReference type="PANTHER" id="PTHR30185:SF15">
    <property type="entry name" value="CRYPTIC BETA-GLUCOSIDE BGL OPERON ANTITERMINATOR"/>
    <property type="match status" value="1"/>
</dbReference>
<evidence type="ECO:0000256" key="4">
    <source>
        <dbReference type="ARBA" id="ARBA00023159"/>
    </source>
</evidence>
<organism evidence="8 9">
    <name type="scientific">Velocimicrobium porci</name>
    <dbReference type="NCBI Taxonomy" id="2606634"/>
    <lineage>
        <taxon>Bacteria</taxon>
        <taxon>Bacillati</taxon>
        <taxon>Bacillota</taxon>
        <taxon>Clostridia</taxon>
        <taxon>Lachnospirales</taxon>
        <taxon>Lachnospiraceae</taxon>
        <taxon>Velocimicrobium</taxon>
    </lineage>
</organism>
<sequence length="280" mass="32848">MEVLKVINNSFVSAYDTEGKEVVIMGKGIGFGTKPGKKIDEKIIEKIFRIEDSKEGTKFQELLRNLPMEHMRLTSDIIDYAKTKYGKHLNESIYIALTDHINFAIERYHKGMKFVNPLLMEVKQFYKSEYLIGDYAVQLIKKETGILFDESEAASIALHIVNAEYNTKMGEAMKITTMIQEILDKVKECFQFRLDEESLHYSRFVSHVKFLCQRIMKKELLNCMDEKIVEMVKENYPEEYDCSKKIGSFIHDKYDYEVTNEELMYLAIHIKRMRDASLEH</sequence>
<accession>A0A6L5Y221</accession>
<dbReference type="PROSITE" id="PS51372">
    <property type="entry name" value="PRD_2"/>
    <property type="match status" value="2"/>
</dbReference>
<comment type="similarity">
    <text evidence="6">Belongs to the transcriptional antiterminator BglG family.</text>
</comment>
<dbReference type="InterPro" id="IPR011608">
    <property type="entry name" value="PRD"/>
</dbReference>
<evidence type="ECO:0000256" key="5">
    <source>
        <dbReference type="ARBA" id="ARBA00023163"/>
    </source>
</evidence>
<gene>
    <name evidence="8" type="ORF">FYJ58_13740</name>
</gene>
<evidence type="ECO:0000313" key="8">
    <source>
        <dbReference type="EMBL" id="MSS64917.1"/>
    </source>
</evidence>
<keyword evidence="5" id="KW-0804">Transcription</keyword>
<evidence type="ECO:0000313" key="9">
    <source>
        <dbReference type="Proteomes" id="UP000482209"/>
    </source>
</evidence>
<keyword evidence="2" id="KW-0694">RNA-binding</keyword>
<keyword evidence="3" id="KW-0805">Transcription regulation</keyword>
<dbReference type="EMBL" id="VUMT01000037">
    <property type="protein sequence ID" value="MSS64917.1"/>
    <property type="molecule type" value="Genomic_DNA"/>
</dbReference>
<comment type="caution">
    <text evidence="8">The sequence shown here is derived from an EMBL/GenBank/DDBJ whole genome shotgun (WGS) entry which is preliminary data.</text>
</comment>
<reference evidence="8 9" key="1">
    <citation type="submission" date="2019-08" db="EMBL/GenBank/DDBJ databases">
        <title>In-depth cultivation of the pig gut microbiome towards novel bacterial diversity and tailored functional studies.</title>
        <authorList>
            <person name="Wylensek D."/>
            <person name="Hitch T.C.A."/>
            <person name="Clavel T."/>
        </authorList>
    </citation>
    <scope>NUCLEOTIDE SEQUENCE [LARGE SCALE GENOMIC DNA]</scope>
    <source>
        <strain evidence="8 9">WCA-693-APC-MOT-I</strain>
    </source>
</reference>
<name>A0A6L5Y221_9FIRM</name>
<keyword evidence="1" id="KW-0677">Repeat</keyword>
<dbReference type="InterPro" id="IPR036634">
    <property type="entry name" value="PRD_sf"/>
</dbReference>
<dbReference type="InterPro" id="IPR050661">
    <property type="entry name" value="BglG_antiterminators"/>
</dbReference>
<dbReference type="GO" id="GO:0003723">
    <property type="term" value="F:RNA binding"/>
    <property type="evidence" value="ECO:0007669"/>
    <property type="project" value="UniProtKB-KW"/>
</dbReference>
<dbReference type="SUPFAM" id="SSF50151">
    <property type="entry name" value="SacY-like RNA-binding domain"/>
    <property type="match status" value="1"/>
</dbReference>
<dbReference type="Pfam" id="PF00874">
    <property type="entry name" value="PRD"/>
    <property type="match status" value="2"/>
</dbReference>
<dbReference type="PROSITE" id="PS00654">
    <property type="entry name" value="PRD_1"/>
    <property type="match status" value="1"/>
</dbReference>
<protein>
    <submittedName>
        <fullName evidence="8">PRD domain-containing protein</fullName>
    </submittedName>
</protein>
<dbReference type="RefSeq" id="WP_154520283.1">
    <property type="nucleotide sequence ID" value="NZ_VUMT01000037.1"/>
</dbReference>
<dbReference type="InterPro" id="IPR004341">
    <property type="entry name" value="CAT_RNA-bd_dom"/>
</dbReference>
<evidence type="ECO:0000256" key="2">
    <source>
        <dbReference type="ARBA" id="ARBA00022884"/>
    </source>
</evidence>
<feature type="domain" description="PRD" evidence="7">
    <location>
        <begin position="65"/>
        <end position="169"/>
    </location>
</feature>
<keyword evidence="9" id="KW-1185">Reference proteome</keyword>
<dbReference type="GO" id="GO:0045893">
    <property type="term" value="P:positive regulation of DNA-templated transcription"/>
    <property type="evidence" value="ECO:0007669"/>
    <property type="project" value="InterPro"/>
</dbReference>
<evidence type="ECO:0000256" key="3">
    <source>
        <dbReference type="ARBA" id="ARBA00023015"/>
    </source>
</evidence>
<evidence type="ECO:0000259" key="7">
    <source>
        <dbReference type="PROSITE" id="PS51372"/>
    </source>
</evidence>
<dbReference type="SUPFAM" id="SSF63520">
    <property type="entry name" value="PTS-regulatory domain, PRD"/>
    <property type="match status" value="2"/>
</dbReference>
<dbReference type="SMART" id="SM01061">
    <property type="entry name" value="CAT_RBD"/>
    <property type="match status" value="1"/>
</dbReference>
<dbReference type="InterPro" id="IPR036650">
    <property type="entry name" value="CAT_RNA-bd_dom_sf"/>
</dbReference>